<dbReference type="RefSeq" id="WP_258730747.1">
    <property type="nucleotide sequence ID" value="NZ_JANTHZ010000001.1"/>
</dbReference>
<dbReference type="Proteomes" id="UP001151088">
    <property type="component" value="Unassembled WGS sequence"/>
</dbReference>
<reference evidence="1" key="1">
    <citation type="submission" date="2022-08" db="EMBL/GenBank/DDBJ databases">
        <authorList>
            <person name="Li F."/>
        </authorList>
    </citation>
    <scope>NUCLEOTIDE SEQUENCE</scope>
    <source>
        <strain evidence="1">MQZ15Z-1</strain>
    </source>
</reference>
<protein>
    <submittedName>
        <fullName evidence="1">Uncharacterized protein</fullName>
    </submittedName>
</protein>
<dbReference type="AlphaFoldDB" id="A0A9X2P7S5"/>
<accession>A0A9X2P7S5</accession>
<name>A0A9X2P7S5_9HYPH</name>
<gene>
    <name evidence="1" type="ORF">NVS89_01715</name>
</gene>
<proteinExistence type="predicted"/>
<comment type="caution">
    <text evidence="1">The sequence shown here is derived from an EMBL/GenBank/DDBJ whole genome shotgun (WGS) entry which is preliminary data.</text>
</comment>
<evidence type="ECO:0000313" key="1">
    <source>
        <dbReference type="EMBL" id="MCS0493797.1"/>
    </source>
</evidence>
<evidence type="ECO:0000313" key="2">
    <source>
        <dbReference type="Proteomes" id="UP001151088"/>
    </source>
</evidence>
<dbReference type="EMBL" id="JANTHZ010000001">
    <property type="protein sequence ID" value="MCS0493797.1"/>
    <property type="molecule type" value="Genomic_DNA"/>
</dbReference>
<organism evidence="1 2">
    <name type="scientific">Ancylobacter mangrovi</name>
    <dbReference type="NCBI Taxonomy" id="2972472"/>
    <lineage>
        <taxon>Bacteria</taxon>
        <taxon>Pseudomonadati</taxon>
        <taxon>Pseudomonadota</taxon>
        <taxon>Alphaproteobacteria</taxon>
        <taxon>Hyphomicrobiales</taxon>
        <taxon>Xanthobacteraceae</taxon>
        <taxon>Ancylobacter</taxon>
    </lineage>
</organism>
<sequence>MPLLLPLRAADAADVIAATFADLADADARGGVGSGKEWGVVAP</sequence>
<keyword evidence="2" id="KW-1185">Reference proteome</keyword>